<reference evidence="6" key="1">
    <citation type="submission" date="2011-09" db="EMBL/GenBank/DDBJ databases">
        <title>The permanent draft genome of Mucilaginibacter paludis DSM 18603.</title>
        <authorList>
            <consortium name="US DOE Joint Genome Institute (JGI-PGF)"/>
            <person name="Lucas S."/>
            <person name="Han J."/>
            <person name="Lapidus A."/>
            <person name="Bruce D."/>
            <person name="Goodwin L."/>
            <person name="Pitluck S."/>
            <person name="Peters L."/>
            <person name="Kyrpides N."/>
            <person name="Mavromatis K."/>
            <person name="Ivanova N."/>
            <person name="Mikhailova N."/>
            <person name="Held B."/>
            <person name="Detter J.C."/>
            <person name="Tapia R."/>
            <person name="Han C."/>
            <person name="Land M."/>
            <person name="Hauser L."/>
            <person name="Markowitz V."/>
            <person name="Cheng J.-F."/>
            <person name="Hugenholtz P."/>
            <person name="Woyke T."/>
            <person name="Wu D."/>
            <person name="Tindall B."/>
            <person name="Brambilla E."/>
            <person name="Klenk H.-P."/>
            <person name="Eisen J.A."/>
        </authorList>
    </citation>
    <scope>NUCLEOTIDE SEQUENCE [LARGE SCALE GENOMIC DNA]</scope>
    <source>
        <strain evidence="6">DSM 18603</strain>
    </source>
</reference>
<keyword evidence="4" id="KW-0812">Transmembrane</keyword>
<keyword evidence="2" id="KW-0067">ATP-binding</keyword>
<keyword evidence="1" id="KW-0547">Nucleotide-binding</keyword>
<dbReference type="InterPro" id="IPR027417">
    <property type="entry name" value="P-loop_NTPase"/>
</dbReference>
<dbReference type="eggNOG" id="COG0249">
    <property type="taxonomic scope" value="Bacteria"/>
</dbReference>
<organism evidence="6 7">
    <name type="scientific">Mucilaginibacter paludis DSM 18603</name>
    <dbReference type="NCBI Taxonomy" id="714943"/>
    <lineage>
        <taxon>Bacteria</taxon>
        <taxon>Pseudomonadati</taxon>
        <taxon>Bacteroidota</taxon>
        <taxon>Sphingobacteriia</taxon>
        <taxon>Sphingobacteriales</taxon>
        <taxon>Sphingobacteriaceae</taxon>
        <taxon>Mucilaginibacter</taxon>
    </lineage>
</organism>
<dbReference type="HOGENOM" id="CLU_030717_1_0_10"/>
<name>H1YGX6_9SPHI</name>
<dbReference type="OrthoDB" id="1097361at2"/>
<dbReference type="InterPro" id="IPR045076">
    <property type="entry name" value="MutS"/>
</dbReference>
<dbReference type="GO" id="GO:0140664">
    <property type="term" value="F:ATP-dependent DNA damage sensor activity"/>
    <property type="evidence" value="ECO:0007669"/>
    <property type="project" value="InterPro"/>
</dbReference>
<accession>H1YGX6</accession>
<dbReference type="InterPro" id="IPR000432">
    <property type="entry name" value="DNA_mismatch_repair_MutS_C"/>
</dbReference>
<dbReference type="SUPFAM" id="SSF52540">
    <property type="entry name" value="P-loop containing nucleoside triphosphate hydrolases"/>
    <property type="match status" value="1"/>
</dbReference>
<keyword evidence="7" id="KW-1185">Reference proteome</keyword>
<dbReference type="PANTHER" id="PTHR11361">
    <property type="entry name" value="DNA MISMATCH REPAIR PROTEIN MUTS FAMILY MEMBER"/>
    <property type="match status" value="1"/>
</dbReference>
<dbReference type="GO" id="GO:0006298">
    <property type="term" value="P:mismatch repair"/>
    <property type="evidence" value="ECO:0007669"/>
    <property type="project" value="InterPro"/>
</dbReference>
<evidence type="ECO:0000313" key="6">
    <source>
        <dbReference type="EMBL" id="EHQ27385.1"/>
    </source>
</evidence>
<evidence type="ECO:0000259" key="5">
    <source>
        <dbReference type="SMART" id="SM00534"/>
    </source>
</evidence>
<evidence type="ECO:0000256" key="1">
    <source>
        <dbReference type="ARBA" id="ARBA00022741"/>
    </source>
</evidence>
<keyword evidence="4" id="KW-1133">Transmembrane helix</keyword>
<evidence type="ECO:0000313" key="7">
    <source>
        <dbReference type="Proteomes" id="UP000002774"/>
    </source>
</evidence>
<protein>
    <submittedName>
        <fullName evidence="6">DNA mismatch repair protein MutS domain protein</fullName>
    </submittedName>
</protein>
<dbReference type="Proteomes" id="UP000002774">
    <property type="component" value="Chromosome"/>
</dbReference>
<dbReference type="InterPro" id="IPR036187">
    <property type="entry name" value="DNA_mismatch_repair_MutS_sf"/>
</dbReference>
<keyword evidence="4" id="KW-0472">Membrane</keyword>
<dbReference type="SUPFAM" id="SSF48334">
    <property type="entry name" value="DNA repair protein MutS, domain III"/>
    <property type="match status" value="1"/>
</dbReference>
<sequence length="556" mass="63530">MIVVLVLIVLILSLYLYSGYRAIGKRQALTEDINEAWAKPLDNYRDINLIASYHHYLKTESAVSDSIAADIDLESVFYYADRTSSKIGQQCLYHQLRSPETDAENLQKLDQLTEQLTADEETRTAIQLELSRLNHKNAYYLHELFNGRHIPFYSALLIQYIRFAWFLWIVTLVLTIITHAQLLFLLALGLTLFNFYLHYSNKKNILSYVHSLPQLYVLIQVAKNMTQRVEFAGNEAIPQHLQKLNSLKRSLRFVNFEDRVASNDPTDLIYAFWELFKTTLLIEPAMFIASIDKVAAGREDIEALFKYIGQIDMAISVQSFRLSLPYYSKPDFISDYHTLSVTDLYHPLVEHCVPNSLVTLDSQGVLVTGSNMSGKTTFIRAMAVNALLSQTLFTSCTRKYQAPFVQLFTSIRINDDMEEHKSYFQAEALSVLNIMTQSKSRPVKSLVIIDEIFRGTNTIERVAGAKAILSYFTANQSFVFVSTHDLELAELLGTEYAVYCFEEKVADTRLVFDYKIKPGILKHKNAIAIMAGLGYPESVIADAYAMSEQLREKYKL</sequence>
<dbReference type="SMART" id="SM00534">
    <property type="entry name" value="MUTSac"/>
    <property type="match status" value="1"/>
</dbReference>
<dbReference type="PANTHER" id="PTHR11361:SF152">
    <property type="entry name" value="DNA MISMATCH REPAIR PROTEIN"/>
    <property type="match status" value="1"/>
</dbReference>
<evidence type="ECO:0000256" key="2">
    <source>
        <dbReference type="ARBA" id="ARBA00022840"/>
    </source>
</evidence>
<evidence type="ECO:0000256" key="3">
    <source>
        <dbReference type="ARBA" id="ARBA00023125"/>
    </source>
</evidence>
<dbReference type="AlphaFoldDB" id="H1YGX6"/>
<feature type="domain" description="DNA mismatch repair proteins mutS family" evidence="5">
    <location>
        <begin position="362"/>
        <end position="548"/>
    </location>
</feature>
<dbReference type="RefSeq" id="WP_008507816.1">
    <property type="nucleotide sequence ID" value="NZ_CM001403.1"/>
</dbReference>
<dbReference type="Gene3D" id="3.40.50.300">
    <property type="entry name" value="P-loop containing nucleotide triphosphate hydrolases"/>
    <property type="match status" value="1"/>
</dbReference>
<feature type="transmembrane region" description="Helical" evidence="4">
    <location>
        <begin position="165"/>
        <end position="197"/>
    </location>
</feature>
<keyword evidence="3" id="KW-0238">DNA-binding</keyword>
<dbReference type="Pfam" id="PF00488">
    <property type="entry name" value="MutS_V"/>
    <property type="match status" value="1"/>
</dbReference>
<evidence type="ECO:0000256" key="4">
    <source>
        <dbReference type="SAM" id="Phobius"/>
    </source>
</evidence>
<dbReference type="GO" id="GO:0005524">
    <property type="term" value="F:ATP binding"/>
    <property type="evidence" value="ECO:0007669"/>
    <property type="project" value="UniProtKB-KW"/>
</dbReference>
<dbReference type="GO" id="GO:0030983">
    <property type="term" value="F:mismatched DNA binding"/>
    <property type="evidence" value="ECO:0007669"/>
    <property type="project" value="InterPro"/>
</dbReference>
<dbReference type="GO" id="GO:0005829">
    <property type="term" value="C:cytosol"/>
    <property type="evidence" value="ECO:0007669"/>
    <property type="project" value="TreeGrafter"/>
</dbReference>
<proteinExistence type="predicted"/>
<gene>
    <name evidence="6" type="ORF">Mucpa_3281</name>
</gene>
<dbReference type="STRING" id="714943.Mucpa_3281"/>
<dbReference type="EMBL" id="CM001403">
    <property type="protein sequence ID" value="EHQ27385.1"/>
    <property type="molecule type" value="Genomic_DNA"/>
</dbReference>